<dbReference type="Pfam" id="PF20220">
    <property type="entry name" value="ABC_toxin_N"/>
    <property type="match status" value="1"/>
</dbReference>
<feature type="domain" description="ABC toxin N-terminal" evidence="3">
    <location>
        <begin position="2090"/>
        <end position="2216"/>
    </location>
</feature>
<organism evidence="4 5">
    <name type="scientific">Westerdykella ornata</name>
    <dbReference type="NCBI Taxonomy" id="318751"/>
    <lineage>
        <taxon>Eukaryota</taxon>
        <taxon>Fungi</taxon>
        <taxon>Dikarya</taxon>
        <taxon>Ascomycota</taxon>
        <taxon>Pezizomycotina</taxon>
        <taxon>Dothideomycetes</taxon>
        <taxon>Pleosporomycetidae</taxon>
        <taxon>Pleosporales</taxon>
        <taxon>Sporormiaceae</taxon>
        <taxon>Westerdykella</taxon>
    </lineage>
</organism>
<feature type="compositionally biased region" description="Basic and acidic residues" evidence="1">
    <location>
        <begin position="2296"/>
        <end position="2311"/>
    </location>
</feature>
<reference evidence="4" key="1">
    <citation type="journal article" date="2020" name="Stud. Mycol.">
        <title>101 Dothideomycetes genomes: a test case for predicting lifestyles and emergence of pathogens.</title>
        <authorList>
            <person name="Haridas S."/>
            <person name="Albert R."/>
            <person name="Binder M."/>
            <person name="Bloem J."/>
            <person name="Labutti K."/>
            <person name="Salamov A."/>
            <person name="Andreopoulos B."/>
            <person name="Baker S."/>
            <person name="Barry K."/>
            <person name="Bills G."/>
            <person name="Bluhm B."/>
            <person name="Cannon C."/>
            <person name="Castanera R."/>
            <person name="Culley D."/>
            <person name="Daum C."/>
            <person name="Ezra D."/>
            <person name="Gonzalez J."/>
            <person name="Henrissat B."/>
            <person name="Kuo A."/>
            <person name="Liang C."/>
            <person name="Lipzen A."/>
            <person name="Lutzoni F."/>
            <person name="Magnuson J."/>
            <person name="Mondo S."/>
            <person name="Nolan M."/>
            <person name="Ohm R."/>
            <person name="Pangilinan J."/>
            <person name="Park H.-J."/>
            <person name="Ramirez L."/>
            <person name="Alfaro M."/>
            <person name="Sun H."/>
            <person name="Tritt A."/>
            <person name="Yoshinaga Y."/>
            <person name="Zwiers L.-H."/>
            <person name="Turgeon B."/>
            <person name="Goodwin S."/>
            <person name="Spatafora J."/>
            <person name="Crous P."/>
            <person name="Grigoriev I."/>
        </authorList>
    </citation>
    <scope>NUCLEOTIDE SEQUENCE</scope>
    <source>
        <strain evidence="4">CBS 379.55</strain>
    </source>
</reference>
<dbReference type="InterPro" id="IPR046839">
    <property type="entry name" value="ABC_toxin_N"/>
</dbReference>
<evidence type="ECO:0000313" key="4">
    <source>
        <dbReference type="EMBL" id="KAF2272052.1"/>
    </source>
</evidence>
<feature type="region of interest" description="Disordered" evidence="1">
    <location>
        <begin position="2446"/>
        <end position="2465"/>
    </location>
</feature>
<protein>
    <submittedName>
        <fullName evidence="4">Uncharacterized protein</fullName>
    </submittedName>
</protein>
<proteinExistence type="predicted"/>
<feature type="region of interest" description="Disordered" evidence="1">
    <location>
        <begin position="2282"/>
        <end position="2318"/>
    </location>
</feature>
<evidence type="ECO:0000259" key="2">
    <source>
        <dbReference type="Pfam" id="PF18276"/>
    </source>
</evidence>
<evidence type="ECO:0000313" key="5">
    <source>
        <dbReference type="Proteomes" id="UP000800097"/>
    </source>
</evidence>
<evidence type="ECO:0000259" key="3">
    <source>
        <dbReference type="Pfam" id="PF20220"/>
    </source>
</evidence>
<dbReference type="EMBL" id="ML986528">
    <property type="protein sequence ID" value="KAF2272052.1"/>
    <property type="molecule type" value="Genomic_DNA"/>
</dbReference>
<sequence length="3511" mass="392288">MAETEVILLTLLPTEPREAKDFTDDISNIKIEVFDLTVNDSKTGVPVGVAEGATQYPYYVPIEIVPRQDDKPPELKPAIIQHFDTEIIFPPPEPPELPLKPIPKSVATAVIVVKLNTAVRREFESLDLRIVVTRGDTQVGKITPLEYNVPIRKIQEPLSVNPADWTSYEVEDGDPVWRAGYLFIPPTPKRSSTRPGLNLGGDGVTPVFADLVLAVNKVLEDDHSSKDKDGHTSLEKRATPLDATQALQVARELVFDRVTFPLPQPKKKSLADMYGNPKVEAQDDQERQQFEADLQAYHSQHDAEALQLANYIYAASAAIECERSTLNASSAGLTFDVVAHPPNPNAPFPRKSILLNGVNNASTEKGVSFGVPAAFFYALGCTLPTQLNANDRLTAAYVAAEPSILKTLQAAEDNGVLKEQESALTNTENQFLKNLTVEQAARRLAALGATKGNLTIVQLDTSIEDLVKDWLNFAQDSSSLESFWVGVSTTRAGQYLELLLDVVAAEKKALKGEIKTNLTINDVVGLSAVSDKAWRKFWLPVKQNPEDGTPATRAGLLPSYTLPGSPKQRTEAFIKHIRTLFTVTEVTIQSRFQGQNDVPTLGRQQSDVLQMFFDALPGFSFAVALDDNTIDNTLSSLPIDDRLKKWTKKTLHIIAFLHTITTFGQQDKQSDPEQFSLMEALYARGFITADRIAILSKAQFCEAMAGTVAYRQAPSGTSIAEKIYEIAAPMSTVTPNIGREPDFSFSPINPGQLVDCIPPSYLSPFGPFMYLRLLLSLKLISATSDPAVEVTLGEILQSRRGPLGTLQVSPANMEICVPLIDMANESLEALVVQVNSDSSTLHGAIFDTDDQSMWDLFSFGPKEGELDPEKALLAIPQHSSPYLRHQQSETYRILQQDFSSPLLPYDQELDINRTYLSALGQSRFDVMHTFRGSITEFVLDPSREPSGFNASLWRYPVRVDIAIEYLGISQYEYQHLFISTLTESELRINYGFPANDGEVWVYELSSLPVFLERTGLSYCEFYELWKTHFVDMRVMPKSGETELEDGLPVCEPCCLSSIRIRFGKDSSEESAQSPALMALYKVLIFVRLWRKLELRYGCGYVSMNVLAAVCDVLGLFENNTLGVNADFIRQLIALLILSDEFCLPLWEEEPSKYSSDHEHGETRRVVPLLALWADPSLKSRQARHAVQLFVEGIASCAQQKHNCVPRTAQFNKVVEEHLSALAKLAGFTDDVPWHAKPTCTLRFAEVLTKIYASPFTVGEMLFLFTNDQHLQGDDPFPYTEEDESKDDPLNVPEDENTYGLWQLRKKLLEACVDDEQVDRWSWRKIEHSLRGDFGLIQSDNPTTVDALTAFAEHFFPHVLDSFESTIPRVRRQFRTPLNPKDTNPLMWEADRCGPFHYSTSTSELWIELPLRDKDVIDKLAHTRQLNSAGSGGQSEIDAVRELYFAPRRMLAPFTSIFGNLAHAIDALVQEPCEKKRFSYFQKCFALFHRRCEIEAEHLMEHVEHVTGNCLGCDCHGHNTDDNDCDARARRAVAWEVIKRLIADENNPQELPWERDSGSAPSRDEFMWEPGFCGSAFSALLGLTGTGILGEFKTKGSAKTVWKEIRGPMSAFGCFLDESNVPVPTVIPALDLVTTAEQQLNVTFRNGLALDDDTAKQLGGAQPFSVTWKGILLIEKGGHYKFAVHRPTFGLHCHSEASDGESCDEANWHVRIHRGRKSWTVAEHNPSAKHRDVISVCLSRGAYDIEVQLEQPEPDYAQDEPQDHTHTGFSVRYCGPDTEDVLVNIPIDKLFIKSKDSPLNLQNEEADSNMDRFLSEQYISTFRDIRRTYQRAFKALLFTYRFGLSAEPLDCCQSESELGFILDHPLNFQGVSYYVGQDESSREAEAQPSTTYVIHRANLDFNFLPVGDAYCTPTRDDDDRSDPSAQRSSALFDWWERIFDYRRLARWVDEADTCNGPVWRLFYEAATQAPRDPATLLRLLGVELSLASLVRNYFENFTVQSTHLEDERWAIRIWRAWKAVQRMQGALHSKSFAQARPALWAATAPSEAVDGQDPDLGRTGKQNLMWFVTKSFLVDRDDNPDYDAVKTLNDGLRVRANKGLVAYLCGLDRVQLSFQPDTETAKNAQDLSALLLQQIDVGLCETANRVDEAISSVQMLVQRLQLGLETKFRLPPEFTKQWDSVIASFEQFEQFARRVYYSENWIQWEELRVAKDSEAFTFLEHNLDVHSLAVPKASPPFSLTGSASLPKGCGLSPAQAAEFLVTNRQTNSVDQGIGILGTPARSAQRSWLSSSPGVAKKPTDNDRPAEDGDRDSPVGLHALLPAPDDQVKIPMWFQAAVRLGTTFIRVAAASVPPAMWASRDEESPFVETSCHCGKSHAPVMDEYYFWLEKGEYFNDENAIQDANLGVVPPDPTTDWERDETLPKLLHWPKQHLVHLHWTRIHYREFSPPGRSSEGQPYDPRSESPSLAFNGRRSDSLFFTLFGSANRQFRYDIATNAAVALPQTIEDALPTTPVPAPLTAFPFFAYFSPGAPIFPTSSFGSALAVAGALRAQCRFEEALAWCKAAFNPLERENTWAQCRQLALFARSTAGNPGHMTLMGVEVMSERRVAAYVDGPCCPTSPVQIGISRARAVVLEYLQILLEWGDALHCKNTFESRKRALVLFNEAIRLLGPKPSRIHGKTTVIPVPRLSTLDSNISTEGDSKYGTVSQFVPGAAPLNPKLLQLYELAYHKRDLIQRCVDANKLDMHPTCKQGAKGLIDSSRDSCGCGIGQAECRLPYKFTFLLAKALDLVNAVKALGQSLLVAIEKGDAEHLASLRQAHERQMNDLILGTKQNAYRESDWLVQTLEQQMQGAQTRLRYYQQLLKNGLNAGENAYLSGTAMGMQTRMGGNISEGIGQGMSFIPDFTVGGAGVAGSPVAINQLPLGSKLAEVFQAAARILNVVADVANTTASVGSTQGGWDRRAEEWQHQVDVVTIEIAQIKRQQLASQRRRDISLRELNNHQIQIENSAEVDAFLNDKMSKQDLYLFLQQETATLYRRTFDLAWQTVKEAEAALRHERRDLGDLAASALPPELGPAGWDNLHSGLMAGEKLEYALRTLDRMYLRESGPRDYELTKRLSLRLHFPLAFLQLKTVGWCEFEIPEWMFDLDHPGHYLRRIKNVSITIPCVVGPFVGVHCRLQLLSSATRLYPTLPTAAKCCCNKFNKPSCIKAASKLTACKDGMNPFASQSCAAEQICTSAYTDPSTLHRDFLSSEAIATSTAQNDSGLFELSFRDEVRRAPFEFAGAVASRWRVELPLRNNAFDLDSVTDLILQLNYTAAEGGPALREVADRAAWRRLPGDGVRFFDVRSEFPNEWRAAFGREVGTGRGAMQRPVHVRGQKQKGKKGKHHGHRCFPLEFSKRTFPFITSRRDVVVSRIDIFIDTDQACGTGQRHFPACFVPQAGCKDDVRTFEFTSSSRTPGFFHGVLGGVRFGPLGSDAGERFGHLKFHGVLDGVDVRRVYLLCYYDAVERESE</sequence>
<feature type="compositionally biased region" description="Polar residues" evidence="1">
    <location>
        <begin position="2282"/>
        <end position="2291"/>
    </location>
</feature>
<accession>A0A6A6J6M6</accession>
<dbReference type="InterPro" id="IPR040840">
    <property type="entry name" value="TcA_TcB_BD"/>
</dbReference>
<dbReference type="RefSeq" id="XP_033649591.1">
    <property type="nucleotide sequence ID" value="XM_033794021.1"/>
</dbReference>
<name>A0A6A6J6M6_WESOR</name>
<evidence type="ECO:0000256" key="1">
    <source>
        <dbReference type="SAM" id="MobiDB-lite"/>
    </source>
</evidence>
<gene>
    <name evidence="4" type="ORF">EI97DRAFT_237584</name>
</gene>
<keyword evidence="5" id="KW-1185">Reference proteome</keyword>
<dbReference type="Pfam" id="PF18276">
    <property type="entry name" value="TcA_TcB_BD"/>
    <property type="match status" value="1"/>
</dbReference>
<feature type="domain" description="Tc toxin complex TcA C-terminal TcB-binding" evidence="2">
    <location>
        <begin position="2980"/>
        <end position="3315"/>
    </location>
</feature>
<dbReference type="Proteomes" id="UP000800097">
    <property type="component" value="Unassembled WGS sequence"/>
</dbReference>
<dbReference type="GeneID" id="54547196"/>
<dbReference type="OrthoDB" id="4940706at2759"/>